<gene>
    <name evidence="1" type="ORF">GALL_525500</name>
</gene>
<name>A0A1J5P3Y3_9ZZZZ</name>
<accession>A0A1J5P3Y3</accession>
<evidence type="ECO:0000313" key="1">
    <source>
        <dbReference type="EMBL" id="OIQ65886.1"/>
    </source>
</evidence>
<dbReference type="AlphaFoldDB" id="A0A1J5P3Y3"/>
<protein>
    <submittedName>
        <fullName evidence="1">Uncharacterized protein</fullName>
    </submittedName>
</protein>
<reference evidence="1" key="1">
    <citation type="submission" date="2016-10" db="EMBL/GenBank/DDBJ databases">
        <title>Sequence of Gallionella enrichment culture.</title>
        <authorList>
            <person name="Poehlein A."/>
            <person name="Muehling M."/>
            <person name="Daniel R."/>
        </authorList>
    </citation>
    <scope>NUCLEOTIDE SEQUENCE</scope>
</reference>
<organism evidence="1">
    <name type="scientific">mine drainage metagenome</name>
    <dbReference type="NCBI Taxonomy" id="410659"/>
    <lineage>
        <taxon>unclassified sequences</taxon>
        <taxon>metagenomes</taxon>
        <taxon>ecological metagenomes</taxon>
    </lineage>
</organism>
<dbReference type="EMBL" id="MLJW01006987">
    <property type="protein sequence ID" value="OIQ65886.1"/>
    <property type="molecule type" value="Genomic_DNA"/>
</dbReference>
<sequence length="154" mass="17030">MDHVHQKLGQLIDPSGQVQRLGIQGRVIGKQMRIVFADHAATGTRRNHHRPGLDKQVELLQGHGARLIGKTTAVSGLTAAGLLLQIVHGDALTLQQLHRIQPGFGLELVNQASGKKINIARLGRIAPHSLGRVHHVNCLLFYQLVNWYYQLTEL</sequence>
<proteinExistence type="predicted"/>
<comment type="caution">
    <text evidence="1">The sequence shown here is derived from an EMBL/GenBank/DDBJ whole genome shotgun (WGS) entry which is preliminary data.</text>
</comment>